<evidence type="ECO:0000256" key="1">
    <source>
        <dbReference type="SAM" id="SignalP"/>
    </source>
</evidence>
<name>A0A4U5M4K4_STECR</name>
<evidence type="ECO:0000313" key="3">
    <source>
        <dbReference type="Proteomes" id="UP000298663"/>
    </source>
</evidence>
<organism evidence="2 3">
    <name type="scientific">Steinernema carpocapsae</name>
    <name type="common">Entomopathogenic nematode</name>
    <dbReference type="NCBI Taxonomy" id="34508"/>
    <lineage>
        <taxon>Eukaryota</taxon>
        <taxon>Metazoa</taxon>
        <taxon>Ecdysozoa</taxon>
        <taxon>Nematoda</taxon>
        <taxon>Chromadorea</taxon>
        <taxon>Rhabditida</taxon>
        <taxon>Tylenchina</taxon>
        <taxon>Panagrolaimomorpha</taxon>
        <taxon>Strongyloidoidea</taxon>
        <taxon>Steinernematidae</taxon>
        <taxon>Steinernema</taxon>
    </lineage>
</organism>
<dbReference type="AlphaFoldDB" id="A0A4U5M4K4"/>
<sequence>MRPTMFVVVLFCLVFLTQETTAYEEPKIDSIREGENRHLELNSKQKIFPPFDAPICHILSAPLACEAIKPAEE</sequence>
<evidence type="ECO:0000313" key="2">
    <source>
        <dbReference type="EMBL" id="TKR63333.1"/>
    </source>
</evidence>
<feature type="chain" id="PRO_5020448076" evidence="1">
    <location>
        <begin position="23"/>
        <end position="73"/>
    </location>
</feature>
<comment type="caution">
    <text evidence="2">The sequence shown here is derived from an EMBL/GenBank/DDBJ whole genome shotgun (WGS) entry which is preliminary data.</text>
</comment>
<feature type="signal peptide" evidence="1">
    <location>
        <begin position="1"/>
        <end position="22"/>
    </location>
</feature>
<proteinExistence type="predicted"/>
<keyword evidence="3" id="KW-1185">Reference proteome</keyword>
<dbReference type="Proteomes" id="UP000298663">
    <property type="component" value="Unassembled WGS sequence"/>
</dbReference>
<dbReference type="EMBL" id="AZBU02000010">
    <property type="protein sequence ID" value="TKR63333.1"/>
    <property type="molecule type" value="Genomic_DNA"/>
</dbReference>
<accession>A0A4U5M4K4</accession>
<reference evidence="2 3" key="1">
    <citation type="journal article" date="2015" name="Genome Biol.">
        <title>Comparative genomics of Steinernema reveals deeply conserved gene regulatory networks.</title>
        <authorList>
            <person name="Dillman A.R."/>
            <person name="Macchietto M."/>
            <person name="Porter C.F."/>
            <person name="Rogers A."/>
            <person name="Williams B."/>
            <person name="Antoshechkin I."/>
            <person name="Lee M.M."/>
            <person name="Goodwin Z."/>
            <person name="Lu X."/>
            <person name="Lewis E.E."/>
            <person name="Goodrich-Blair H."/>
            <person name="Stock S.P."/>
            <person name="Adams B.J."/>
            <person name="Sternberg P.W."/>
            <person name="Mortazavi A."/>
        </authorList>
    </citation>
    <scope>NUCLEOTIDE SEQUENCE [LARGE SCALE GENOMIC DNA]</scope>
    <source>
        <strain evidence="2 3">ALL</strain>
    </source>
</reference>
<keyword evidence="1" id="KW-0732">Signal</keyword>
<gene>
    <name evidence="2" type="ORF">L596_027173</name>
</gene>
<reference evidence="2 3" key="2">
    <citation type="journal article" date="2019" name="G3 (Bethesda)">
        <title>Hybrid Assembly of the Genome of the Entomopathogenic Nematode Steinernema carpocapsae Identifies the X-Chromosome.</title>
        <authorList>
            <person name="Serra L."/>
            <person name="Macchietto M."/>
            <person name="Macias-Munoz A."/>
            <person name="McGill C.J."/>
            <person name="Rodriguez I.M."/>
            <person name="Rodriguez B."/>
            <person name="Murad R."/>
            <person name="Mortazavi A."/>
        </authorList>
    </citation>
    <scope>NUCLEOTIDE SEQUENCE [LARGE SCALE GENOMIC DNA]</scope>
    <source>
        <strain evidence="2 3">ALL</strain>
    </source>
</reference>
<protein>
    <submittedName>
        <fullName evidence="2">Uncharacterized protein</fullName>
    </submittedName>
</protein>